<dbReference type="Gene3D" id="3.90.1150.10">
    <property type="entry name" value="Aspartate Aminotransferase, domain 1"/>
    <property type="match status" value="1"/>
</dbReference>
<dbReference type="GO" id="GO:0005737">
    <property type="term" value="C:cytoplasm"/>
    <property type="evidence" value="ECO:0007669"/>
    <property type="project" value="TreeGrafter"/>
</dbReference>
<keyword evidence="2" id="KW-0663">Pyridoxal phosphate</keyword>
<accession>A0A6J6EVQ4</accession>
<dbReference type="SUPFAM" id="SSF53383">
    <property type="entry name" value="PLP-dependent transferases"/>
    <property type="match status" value="1"/>
</dbReference>
<dbReference type="PIRSF" id="PIRSF001434">
    <property type="entry name" value="CGS"/>
    <property type="match status" value="1"/>
</dbReference>
<reference evidence="3" key="1">
    <citation type="submission" date="2020-05" db="EMBL/GenBank/DDBJ databases">
        <authorList>
            <person name="Chiriac C."/>
            <person name="Salcher M."/>
            <person name="Ghai R."/>
            <person name="Kavagutti S V."/>
        </authorList>
    </citation>
    <scope>NUCLEOTIDE SEQUENCE</scope>
</reference>
<dbReference type="InterPro" id="IPR000277">
    <property type="entry name" value="Cys/Met-Metab_PyrdxlP-dep_enz"/>
</dbReference>
<dbReference type="GO" id="GO:0004123">
    <property type="term" value="F:cystathionine gamma-lyase activity"/>
    <property type="evidence" value="ECO:0007669"/>
    <property type="project" value="TreeGrafter"/>
</dbReference>
<protein>
    <submittedName>
        <fullName evidence="3">Unannotated protein</fullName>
    </submittedName>
</protein>
<gene>
    <name evidence="3" type="ORF">UFOPK1726_00755</name>
</gene>
<proteinExistence type="predicted"/>
<dbReference type="InterPro" id="IPR015422">
    <property type="entry name" value="PyrdxlP-dep_Trfase_small"/>
</dbReference>
<evidence type="ECO:0000256" key="1">
    <source>
        <dbReference type="ARBA" id="ARBA00001933"/>
    </source>
</evidence>
<dbReference type="InterPro" id="IPR015424">
    <property type="entry name" value="PyrdxlP-dep_Trfase"/>
</dbReference>
<dbReference type="EMBL" id="CAEZTT010000083">
    <property type="protein sequence ID" value="CAB4578834.1"/>
    <property type="molecule type" value="Genomic_DNA"/>
</dbReference>
<dbReference type="AlphaFoldDB" id="A0A6J6EVQ4"/>
<dbReference type="PROSITE" id="PS00868">
    <property type="entry name" value="CYS_MET_METAB_PP"/>
    <property type="match status" value="1"/>
</dbReference>
<evidence type="ECO:0000313" key="3">
    <source>
        <dbReference type="EMBL" id="CAB4578834.1"/>
    </source>
</evidence>
<dbReference type="PANTHER" id="PTHR11808:SF85">
    <property type="entry name" value="CYSTATHIONINE GAMMA-LYASE-RELATED"/>
    <property type="match status" value="1"/>
</dbReference>
<evidence type="ECO:0000256" key="2">
    <source>
        <dbReference type="ARBA" id="ARBA00022898"/>
    </source>
</evidence>
<dbReference type="GO" id="GO:0019343">
    <property type="term" value="P:cysteine biosynthetic process via cystathionine"/>
    <property type="evidence" value="ECO:0007669"/>
    <property type="project" value="TreeGrafter"/>
</dbReference>
<name>A0A6J6EVQ4_9ZZZZ</name>
<dbReference type="PANTHER" id="PTHR11808">
    <property type="entry name" value="TRANS-SULFURATION ENZYME FAMILY MEMBER"/>
    <property type="match status" value="1"/>
</dbReference>
<organism evidence="3">
    <name type="scientific">freshwater metagenome</name>
    <dbReference type="NCBI Taxonomy" id="449393"/>
    <lineage>
        <taxon>unclassified sequences</taxon>
        <taxon>metagenomes</taxon>
        <taxon>ecological metagenomes</taxon>
    </lineage>
</organism>
<sequence length="369" mass="39156">MEKSKPNRWKLVTKLVQAGRSDDAGSPLNPSITLSTGFIAGGEYGYARNNHPTWVATETAIGTLENGSALLFSSGMAAFNAVVELLPVGATVVAGDVGYSGIDKRLKELASANRINLNLIPTGDQAAMITAAATADLVWLDTPTNPTIRVWDIRAIAAATAGITAVDNTLAGSLHQSPLDLGADISMHSATKQLGGHSDLLAGALITRSTELLQKLADIRTLTGAVISPFDAYLLLRGIRTLQLRQDRASASALDLAQRLAAHAKVAQVFHLGLPSHTDYELAKAQMCGYGSVFSIVLNGDAAACERVAGATELWSHSTSLGGVESQLERRRRWVNEPIGVPENLIRFSVGIEDVEDLWQDLSQALDQA</sequence>
<dbReference type="Gene3D" id="3.40.640.10">
    <property type="entry name" value="Type I PLP-dependent aspartate aminotransferase-like (Major domain)"/>
    <property type="match status" value="1"/>
</dbReference>
<dbReference type="InterPro" id="IPR015421">
    <property type="entry name" value="PyrdxlP-dep_Trfase_major"/>
</dbReference>
<dbReference type="InterPro" id="IPR054542">
    <property type="entry name" value="Cys_met_metab_PP"/>
</dbReference>
<dbReference type="Pfam" id="PF01053">
    <property type="entry name" value="Cys_Met_Meta_PP"/>
    <property type="match status" value="1"/>
</dbReference>
<dbReference type="GO" id="GO:0019346">
    <property type="term" value="P:transsulfuration"/>
    <property type="evidence" value="ECO:0007669"/>
    <property type="project" value="InterPro"/>
</dbReference>
<dbReference type="GO" id="GO:0030170">
    <property type="term" value="F:pyridoxal phosphate binding"/>
    <property type="evidence" value="ECO:0007669"/>
    <property type="project" value="InterPro"/>
</dbReference>
<comment type="cofactor">
    <cofactor evidence="1">
        <name>pyridoxal 5'-phosphate</name>
        <dbReference type="ChEBI" id="CHEBI:597326"/>
    </cofactor>
</comment>